<dbReference type="Proteomes" id="UP001597280">
    <property type="component" value="Unassembled WGS sequence"/>
</dbReference>
<keyword evidence="4 5" id="KW-0472">Membrane</keyword>
<keyword evidence="3 5" id="KW-1133">Transmembrane helix</keyword>
<evidence type="ECO:0000256" key="1">
    <source>
        <dbReference type="ARBA" id="ARBA00004141"/>
    </source>
</evidence>
<keyword evidence="8" id="KW-1185">Reference proteome</keyword>
<dbReference type="InterPro" id="IPR035906">
    <property type="entry name" value="MetI-like_sf"/>
</dbReference>
<keyword evidence="2 5" id="KW-0812">Transmembrane</keyword>
<evidence type="ECO:0000256" key="4">
    <source>
        <dbReference type="ARBA" id="ARBA00023136"/>
    </source>
</evidence>
<dbReference type="Gene3D" id="1.10.3720.10">
    <property type="entry name" value="MetI-like"/>
    <property type="match status" value="1"/>
</dbReference>
<feature type="transmembrane region" description="Helical" evidence="5">
    <location>
        <begin position="193"/>
        <end position="217"/>
    </location>
</feature>
<accession>A0ABW4PVG5</accession>
<evidence type="ECO:0000313" key="8">
    <source>
        <dbReference type="Proteomes" id="UP001597280"/>
    </source>
</evidence>
<dbReference type="CDD" id="cd06261">
    <property type="entry name" value="TM_PBP2"/>
    <property type="match status" value="1"/>
</dbReference>
<feature type="transmembrane region" description="Helical" evidence="5">
    <location>
        <begin position="148"/>
        <end position="173"/>
    </location>
</feature>
<dbReference type="SUPFAM" id="SSF161098">
    <property type="entry name" value="MetI-like"/>
    <property type="match status" value="1"/>
</dbReference>
<dbReference type="EMBL" id="JBHUFL010000002">
    <property type="protein sequence ID" value="MFD1834808.1"/>
    <property type="molecule type" value="Genomic_DNA"/>
</dbReference>
<dbReference type="PANTHER" id="PTHR43496">
    <property type="entry name" value="PROTEIN LPLB"/>
    <property type="match status" value="1"/>
</dbReference>
<dbReference type="PROSITE" id="PS50928">
    <property type="entry name" value="ABC_TM1"/>
    <property type="match status" value="1"/>
</dbReference>
<dbReference type="PANTHER" id="PTHR43496:SF1">
    <property type="entry name" value="POLYGALACTURONAN_RHAMNOGALACTURONAN TRANSPORT SYSTEM PERMEASE PROTEIN YTEP"/>
    <property type="match status" value="1"/>
</dbReference>
<feature type="transmembrane region" description="Helical" evidence="5">
    <location>
        <begin position="238"/>
        <end position="260"/>
    </location>
</feature>
<organism evidence="7 8">
    <name type="scientific">Brachybacterium rhamnosum</name>
    <dbReference type="NCBI Taxonomy" id="173361"/>
    <lineage>
        <taxon>Bacteria</taxon>
        <taxon>Bacillati</taxon>
        <taxon>Actinomycetota</taxon>
        <taxon>Actinomycetes</taxon>
        <taxon>Micrococcales</taxon>
        <taxon>Dermabacteraceae</taxon>
        <taxon>Brachybacterium</taxon>
    </lineage>
</organism>
<evidence type="ECO:0000313" key="7">
    <source>
        <dbReference type="EMBL" id="MFD1834808.1"/>
    </source>
</evidence>
<gene>
    <name evidence="7" type="ORF">ACFSDA_06920</name>
</gene>
<dbReference type="Pfam" id="PF00528">
    <property type="entry name" value="BPD_transp_1"/>
    <property type="match status" value="1"/>
</dbReference>
<feature type="transmembrane region" description="Helical" evidence="5">
    <location>
        <begin position="295"/>
        <end position="321"/>
    </location>
</feature>
<proteinExistence type="inferred from homology"/>
<name>A0ABW4PVG5_9MICO</name>
<protein>
    <submittedName>
        <fullName evidence="7">Sugar ABC transporter permease</fullName>
    </submittedName>
</protein>
<comment type="similarity">
    <text evidence="5">Belongs to the binding-protein-dependent transport system permease family.</text>
</comment>
<evidence type="ECO:0000256" key="2">
    <source>
        <dbReference type="ARBA" id="ARBA00022692"/>
    </source>
</evidence>
<sequence>MTSPAAPGAALPAAAVEDAPAPLAGGPRRRRSILKRLRRAPVLYLMLIPGIIYFAVFKYAPMYGITIAFKDYLPFLGVEGSPWVGLKHFERLFSGPDFGRLLSNTLILAVLNVLIAFPAPIVVALMLNELRQHLLKKFIQTAIYIPHFLSWAIVSGLTYLLFALDVGPVTVLLNDLLGGRVNVLADPDWFRPLIMAQTLWKSTGWGTIIYLAALAGVDKNLYEAAMLDGAGRLQQLRHVTIPAIVPTVIIMLILNIGNFLDTGFEQIYMLTNSLNREVADVFDTYVYFMGITNGAYSYSTAIGLFKSLVGLVLILGANWLAKKFTDSSLF</sequence>
<feature type="domain" description="ABC transmembrane type-1" evidence="6">
    <location>
        <begin position="102"/>
        <end position="317"/>
    </location>
</feature>
<comment type="caution">
    <text evidence="7">The sequence shown here is derived from an EMBL/GenBank/DDBJ whole genome shotgun (WGS) entry which is preliminary data.</text>
</comment>
<dbReference type="RefSeq" id="WP_343904021.1">
    <property type="nucleotide sequence ID" value="NZ_BAAAIS010000002.1"/>
</dbReference>
<dbReference type="InterPro" id="IPR000515">
    <property type="entry name" value="MetI-like"/>
</dbReference>
<reference evidence="8" key="1">
    <citation type="journal article" date="2019" name="Int. J. Syst. Evol. Microbiol.">
        <title>The Global Catalogue of Microorganisms (GCM) 10K type strain sequencing project: providing services to taxonomists for standard genome sequencing and annotation.</title>
        <authorList>
            <consortium name="The Broad Institute Genomics Platform"/>
            <consortium name="The Broad Institute Genome Sequencing Center for Infectious Disease"/>
            <person name="Wu L."/>
            <person name="Ma J."/>
        </authorList>
    </citation>
    <scope>NUCLEOTIDE SEQUENCE [LARGE SCALE GENOMIC DNA]</scope>
    <source>
        <strain evidence="8">JCM 11650</strain>
    </source>
</reference>
<evidence type="ECO:0000259" key="6">
    <source>
        <dbReference type="PROSITE" id="PS50928"/>
    </source>
</evidence>
<evidence type="ECO:0000256" key="3">
    <source>
        <dbReference type="ARBA" id="ARBA00022989"/>
    </source>
</evidence>
<evidence type="ECO:0000256" key="5">
    <source>
        <dbReference type="RuleBase" id="RU363032"/>
    </source>
</evidence>
<feature type="transmembrane region" description="Helical" evidence="5">
    <location>
        <begin position="40"/>
        <end position="60"/>
    </location>
</feature>
<keyword evidence="5" id="KW-0813">Transport</keyword>
<comment type="subcellular location">
    <subcellularLocation>
        <location evidence="5">Cell membrane</location>
        <topology evidence="5">Multi-pass membrane protein</topology>
    </subcellularLocation>
    <subcellularLocation>
        <location evidence="1">Membrane</location>
        <topology evidence="1">Multi-pass membrane protein</topology>
    </subcellularLocation>
</comment>
<feature type="transmembrane region" description="Helical" evidence="5">
    <location>
        <begin position="106"/>
        <end position="127"/>
    </location>
</feature>